<feature type="transmembrane region" description="Helical" evidence="1">
    <location>
        <begin position="115"/>
        <end position="136"/>
    </location>
</feature>
<keyword evidence="4" id="KW-1185">Reference proteome</keyword>
<dbReference type="InterPro" id="IPR038762">
    <property type="entry name" value="ABM_predict"/>
</dbReference>
<reference evidence="3 4" key="1">
    <citation type="submission" date="2024-10" db="EMBL/GenBank/DDBJ databases">
        <title>The Natural Products Discovery Center: Release of the First 8490 Sequenced Strains for Exploring Actinobacteria Biosynthetic Diversity.</title>
        <authorList>
            <person name="Kalkreuter E."/>
            <person name="Kautsar S.A."/>
            <person name="Yang D."/>
            <person name="Bader C.D."/>
            <person name="Teijaro C.N."/>
            <person name="Fluegel L."/>
            <person name="Davis C.M."/>
            <person name="Simpson J.R."/>
            <person name="Lauterbach L."/>
            <person name="Steele A.D."/>
            <person name="Gui C."/>
            <person name="Meng S."/>
            <person name="Li G."/>
            <person name="Viehrig K."/>
            <person name="Ye F."/>
            <person name="Su P."/>
            <person name="Kiefer A.F."/>
            <person name="Nichols A."/>
            <person name="Cepeda A.J."/>
            <person name="Yan W."/>
            <person name="Fan B."/>
            <person name="Jiang Y."/>
            <person name="Adhikari A."/>
            <person name="Zheng C.-J."/>
            <person name="Schuster L."/>
            <person name="Cowan T.M."/>
            <person name="Smanski M.J."/>
            <person name="Chevrette M.G."/>
            <person name="De Carvalho L.P.S."/>
            <person name="Shen B."/>
        </authorList>
    </citation>
    <scope>NUCLEOTIDE SEQUENCE [LARGE SCALE GENOMIC DNA]</scope>
    <source>
        <strain evidence="3 4">NPDC053346</strain>
    </source>
</reference>
<dbReference type="InterPro" id="IPR011008">
    <property type="entry name" value="Dimeric_a/b-barrel"/>
</dbReference>
<dbReference type="GO" id="GO:0004497">
    <property type="term" value="F:monooxygenase activity"/>
    <property type="evidence" value="ECO:0007669"/>
    <property type="project" value="UniProtKB-KW"/>
</dbReference>
<sequence length="184" mass="20592">MALIATRIVEHGHEEAFQRWARDVLAAAATIPGNLGGGLFRPVDDGGSWVVVHRFRDREALKRWLKSPVREKLFTHQEHHHEVARRELVGLEAWFAEPGGTAPPPPRWKTAASSAIGIFPISLLGSVYLTPFLTVLPQVARTAVFALLFSVLMTYVAMPVVTRVLRRWLNPDTPPRPVPKERLS</sequence>
<keyword evidence="3" id="KW-0560">Oxidoreductase</keyword>
<keyword evidence="1" id="KW-0812">Transmembrane</keyword>
<evidence type="ECO:0000259" key="2">
    <source>
        <dbReference type="PROSITE" id="PS51725"/>
    </source>
</evidence>
<name>A0ABW8CYT0_STRBI</name>
<protein>
    <submittedName>
        <fullName evidence="3">Antibiotic biosynthesis monooxygenase</fullName>
    </submittedName>
</protein>
<keyword evidence="1" id="KW-1133">Transmembrane helix</keyword>
<dbReference type="PANTHER" id="PTHR40057">
    <property type="entry name" value="SLR1162 PROTEIN"/>
    <property type="match status" value="1"/>
</dbReference>
<dbReference type="Gene3D" id="3.30.70.100">
    <property type="match status" value="1"/>
</dbReference>
<evidence type="ECO:0000313" key="3">
    <source>
        <dbReference type="EMBL" id="MFI9122770.1"/>
    </source>
</evidence>
<keyword evidence="1" id="KW-0472">Membrane</keyword>
<dbReference type="SUPFAM" id="SSF54909">
    <property type="entry name" value="Dimeric alpha+beta barrel"/>
    <property type="match status" value="1"/>
</dbReference>
<comment type="caution">
    <text evidence="3">The sequence shown here is derived from an EMBL/GenBank/DDBJ whole genome shotgun (WGS) entry which is preliminary data.</text>
</comment>
<accession>A0ABW8CYT0</accession>
<dbReference type="PROSITE" id="PS51725">
    <property type="entry name" value="ABM"/>
    <property type="match status" value="1"/>
</dbReference>
<dbReference type="InterPro" id="IPR007138">
    <property type="entry name" value="ABM_dom"/>
</dbReference>
<feature type="domain" description="ABM" evidence="2">
    <location>
        <begin position="1"/>
        <end position="98"/>
    </location>
</feature>
<proteinExistence type="predicted"/>
<dbReference type="PANTHER" id="PTHR40057:SF1">
    <property type="entry name" value="SLR1162 PROTEIN"/>
    <property type="match status" value="1"/>
</dbReference>
<dbReference type="Pfam" id="PF03992">
    <property type="entry name" value="ABM"/>
    <property type="match status" value="1"/>
</dbReference>
<dbReference type="EMBL" id="JBITYT010000012">
    <property type="protein sequence ID" value="MFI9122770.1"/>
    <property type="molecule type" value="Genomic_DNA"/>
</dbReference>
<evidence type="ECO:0000313" key="4">
    <source>
        <dbReference type="Proteomes" id="UP001614391"/>
    </source>
</evidence>
<dbReference type="RefSeq" id="WP_399619170.1">
    <property type="nucleotide sequence ID" value="NZ_JBITYT010000012.1"/>
</dbReference>
<dbReference type="Proteomes" id="UP001614391">
    <property type="component" value="Unassembled WGS sequence"/>
</dbReference>
<organism evidence="3 4">
    <name type="scientific">Streptomyces bikiniensis</name>
    <dbReference type="NCBI Taxonomy" id="1896"/>
    <lineage>
        <taxon>Bacteria</taxon>
        <taxon>Bacillati</taxon>
        <taxon>Actinomycetota</taxon>
        <taxon>Actinomycetes</taxon>
        <taxon>Kitasatosporales</taxon>
        <taxon>Streptomycetaceae</taxon>
        <taxon>Streptomyces</taxon>
    </lineage>
</organism>
<evidence type="ECO:0000256" key="1">
    <source>
        <dbReference type="SAM" id="Phobius"/>
    </source>
</evidence>
<gene>
    <name evidence="3" type="ORF">ACIGW0_25835</name>
</gene>
<feature type="transmembrane region" description="Helical" evidence="1">
    <location>
        <begin position="142"/>
        <end position="161"/>
    </location>
</feature>
<keyword evidence="3" id="KW-0503">Monooxygenase</keyword>